<dbReference type="GO" id="GO:0000136">
    <property type="term" value="C:mannan polymerase complex"/>
    <property type="evidence" value="ECO:0007669"/>
    <property type="project" value="TreeGrafter"/>
</dbReference>
<dbReference type="InterPro" id="IPR007577">
    <property type="entry name" value="GlycoTrfase_DXD_sugar-bd_CS"/>
</dbReference>
<proteinExistence type="inferred from homology"/>
<organism evidence="4 5">
    <name type="scientific">Tilletiaria anomala (strain ATCC 24038 / CBS 436.72 / UBC 951)</name>
    <dbReference type="NCBI Taxonomy" id="1037660"/>
    <lineage>
        <taxon>Eukaryota</taxon>
        <taxon>Fungi</taxon>
        <taxon>Dikarya</taxon>
        <taxon>Basidiomycota</taxon>
        <taxon>Ustilaginomycotina</taxon>
        <taxon>Exobasidiomycetes</taxon>
        <taxon>Georgefischeriales</taxon>
        <taxon>Tilletiariaceae</taxon>
        <taxon>Tilletiaria</taxon>
    </lineage>
</organism>
<protein>
    <submittedName>
        <fullName evidence="4">Glycosyltransferase family 32 protein</fullName>
    </submittedName>
</protein>
<dbReference type="GeneID" id="25262948"/>
<evidence type="ECO:0000256" key="3">
    <source>
        <dbReference type="SAM" id="Phobius"/>
    </source>
</evidence>
<dbReference type="OMA" id="GTWSDMD"/>
<dbReference type="GO" id="GO:0006487">
    <property type="term" value="P:protein N-linked glycosylation"/>
    <property type="evidence" value="ECO:0007669"/>
    <property type="project" value="TreeGrafter"/>
</dbReference>
<dbReference type="Pfam" id="PF04488">
    <property type="entry name" value="Gly_transf_sug"/>
    <property type="match status" value="1"/>
</dbReference>
<evidence type="ECO:0000313" key="4">
    <source>
        <dbReference type="EMBL" id="KDN43566.1"/>
    </source>
</evidence>
<feature type="region of interest" description="Disordered" evidence="2">
    <location>
        <begin position="454"/>
        <end position="473"/>
    </location>
</feature>
<dbReference type="RefSeq" id="XP_013242427.1">
    <property type="nucleotide sequence ID" value="XM_013386973.1"/>
</dbReference>
<dbReference type="STRING" id="1037660.A0A066VPZ9"/>
<comment type="similarity">
    <text evidence="1">Belongs to the glycosyltransferase 32 family.</text>
</comment>
<dbReference type="GO" id="GO:0000009">
    <property type="term" value="F:alpha-1,6-mannosyltransferase activity"/>
    <property type="evidence" value="ECO:0007669"/>
    <property type="project" value="InterPro"/>
</dbReference>
<dbReference type="EMBL" id="JMSN01000060">
    <property type="protein sequence ID" value="KDN43566.1"/>
    <property type="molecule type" value="Genomic_DNA"/>
</dbReference>
<dbReference type="PANTHER" id="PTHR31834:SF1">
    <property type="entry name" value="INITIATION-SPECIFIC ALPHA-1,6-MANNOSYLTRANSFERASE"/>
    <property type="match status" value="1"/>
</dbReference>
<keyword evidence="4" id="KW-0808">Transferase</keyword>
<keyword evidence="3" id="KW-0812">Transmembrane</keyword>
<dbReference type="InParanoid" id="A0A066VPZ9"/>
<evidence type="ECO:0000256" key="2">
    <source>
        <dbReference type="SAM" id="MobiDB-lite"/>
    </source>
</evidence>
<feature type="region of interest" description="Disordered" evidence="2">
    <location>
        <begin position="1"/>
        <end position="35"/>
    </location>
</feature>
<name>A0A066VPZ9_TILAU</name>
<dbReference type="Gene3D" id="3.90.550.20">
    <property type="match status" value="1"/>
</dbReference>
<evidence type="ECO:0000313" key="5">
    <source>
        <dbReference type="Proteomes" id="UP000027361"/>
    </source>
</evidence>
<feature type="compositionally biased region" description="Polar residues" evidence="2">
    <location>
        <begin position="457"/>
        <end position="469"/>
    </location>
</feature>
<dbReference type="InterPro" id="IPR029044">
    <property type="entry name" value="Nucleotide-diphossugar_trans"/>
</dbReference>
<keyword evidence="3" id="KW-0472">Membrane</keyword>
<dbReference type="SUPFAM" id="SSF53448">
    <property type="entry name" value="Nucleotide-diphospho-sugar transferases"/>
    <property type="match status" value="1"/>
</dbReference>
<dbReference type="AlphaFoldDB" id="A0A066VPZ9"/>
<keyword evidence="3" id="KW-1133">Transmembrane helix</keyword>
<dbReference type="InterPro" id="IPR039367">
    <property type="entry name" value="Och1-like"/>
</dbReference>
<accession>A0A066VPZ9</accession>
<feature type="transmembrane region" description="Helical" evidence="3">
    <location>
        <begin position="154"/>
        <end position="174"/>
    </location>
</feature>
<comment type="caution">
    <text evidence="4">The sequence shown here is derived from an EMBL/GenBank/DDBJ whole genome shotgun (WGS) entry which is preliminary data.</text>
</comment>
<dbReference type="HOGENOM" id="CLU_458687_0_0_1"/>
<sequence length="595" mass="66178">MPSHSHNSGSIRGTSGWGAQTRSSQSNSSRGNVGDALIQEGSKLFDHWAPLWGDRSRESRDAEDEQPLLPIFTGEQGGQQPSTAFPEMITDLALTKKAPLLAGALRQCHRLRSHPAAALLAFLSSPVTLLRHCSGYVSSKRVWGRPSSLQTPCLLGSALLLFLLLVWAWLWTIFRPPEYVMLPSSTYFRTLEAFAKTQLFADKDLTGRDRWKADLLTQLQDGEQRRQSLLAILTTPGQGNSSTLASDAKSLVPATIFSSDRVPAPAGWSEQWTSLGFHPVQFLNDSAANTWMSDQFAAPTGSTGLSKTLQAWHALPRGVMRADFLRYLLLLVEGGTWSDMDAEPLAAKETWAEGALISKSTSWATKDQNIRLVVGVECDPVSYKRVSFRGLPEFIRILPMNRHREVQFVQWTLHSAAGHPVMADVLRRMLDSHDIFTAYKLDLLRDAYADTMRRTPSHPSEATAETQGVTADPKAVGSITDAAQKLVLNQRARHPWTSARMVWRWMRGAWRLTWHPLSVEEWTGPAVFTDSVISYLNAIAGTRVDDLLDLKQPIQIGDVIVLPYDYFNPGATKKPRAKVIHHYRGSWKHGADVPT</sequence>
<evidence type="ECO:0000256" key="1">
    <source>
        <dbReference type="ARBA" id="ARBA00009003"/>
    </source>
</evidence>
<feature type="compositionally biased region" description="Polar residues" evidence="2">
    <location>
        <begin position="1"/>
        <end position="31"/>
    </location>
</feature>
<dbReference type="OrthoDB" id="409543at2759"/>
<reference evidence="4 5" key="1">
    <citation type="submission" date="2014-05" db="EMBL/GenBank/DDBJ databases">
        <title>Draft genome sequence of a rare smut relative, Tilletiaria anomala UBC 951.</title>
        <authorList>
            <consortium name="DOE Joint Genome Institute"/>
            <person name="Toome M."/>
            <person name="Kuo A."/>
            <person name="Henrissat B."/>
            <person name="Lipzen A."/>
            <person name="Tritt A."/>
            <person name="Yoshinaga Y."/>
            <person name="Zane M."/>
            <person name="Barry K."/>
            <person name="Grigoriev I.V."/>
            <person name="Spatafora J.W."/>
            <person name="Aimea M.C."/>
        </authorList>
    </citation>
    <scope>NUCLEOTIDE SEQUENCE [LARGE SCALE GENOMIC DNA]</scope>
    <source>
        <strain evidence="4 5">UBC 951</strain>
    </source>
</reference>
<keyword evidence="5" id="KW-1185">Reference proteome</keyword>
<dbReference type="Proteomes" id="UP000027361">
    <property type="component" value="Unassembled WGS sequence"/>
</dbReference>
<gene>
    <name evidence="4" type="ORF">K437DRAFT_237151</name>
</gene>
<dbReference type="PANTHER" id="PTHR31834">
    <property type="entry name" value="INITIATION-SPECIFIC ALPHA-1,6-MANNOSYLTRANSFERASE"/>
    <property type="match status" value="1"/>
</dbReference>